<feature type="region of interest" description="Disordered" evidence="3">
    <location>
        <begin position="516"/>
        <end position="552"/>
    </location>
</feature>
<name>A0A250XMD1_9CHLO</name>
<proteinExistence type="predicted"/>
<feature type="compositionally biased region" description="Low complexity" evidence="3">
    <location>
        <begin position="342"/>
        <end position="351"/>
    </location>
</feature>
<dbReference type="STRING" id="1157962.A0A250XMD1"/>
<dbReference type="EMBL" id="BEGY01000118">
    <property type="protein sequence ID" value="GAX84183.1"/>
    <property type="molecule type" value="Genomic_DNA"/>
</dbReference>
<evidence type="ECO:0000313" key="5">
    <source>
        <dbReference type="Proteomes" id="UP000232323"/>
    </source>
</evidence>
<evidence type="ECO:0000256" key="3">
    <source>
        <dbReference type="SAM" id="MobiDB-lite"/>
    </source>
</evidence>
<reference evidence="4 5" key="1">
    <citation type="submission" date="2017-08" db="EMBL/GenBank/DDBJ databases">
        <title>Acidophilic green algal genome provides insights into adaptation to an acidic environment.</title>
        <authorList>
            <person name="Hirooka S."/>
            <person name="Hirose Y."/>
            <person name="Kanesaki Y."/>
            <person name="Higuchi S."/>
            <person name="Fujiwara T."/>
            <person name="Onuma R."/>
            <person name="Era A."/>
            <person name="Ohbayashi R."/>
            <person name="Uzuka A."/>
            <person name="Nozaki H."/>
            <person name="Yoshikawa H."/>
            <person name="Miyagishima S.Y."/>
        </authorList>
    </citation>
    <scope>NUCLEOTIDE SEQUENCE [LARGE SCALE GENOMIC DNA]</scope>
    <source>
        <strain evidence="4 5">NIES-2499</strain>
    </source>
</reference>
<dbReference type="PANTHER" id="PTHR46093:SF13">
    <property type="entry name" value="RAB9 EFFECTOR PROTEIN WITH KELCH MOTIFS"/>
    <property type="match status" value="1"/>
</dbReference>
<evidence type="ECO:0000256" key="2">
    <source>
        <dbReference type="ARBA" id="ARBA00022737"/>
    </source>
</evidence>
<evidence type="ECO:0000256" key="1">
    <source>
        <dbReference type="ARBA" id="ARBA00022441"/>
    </source>
</evidence>
<accession>A0A250XMD1</accession>
<protein>
    <submittedName>
        <fullName evidence="4">Uncharacterized protein</fullName>
    </submittedName>
</protein>
<feature type="compositionally biased region" description="Low complexity" evidence="3">
    <location>
        <begin position="358"/>
        <end position="371"/>
    </location>
</feature>
<dbReference type="PANTHER" id="PTHR46093">
    <property type="entry name" value="ACYL-COA-BINDING DOMAIN-CONTAINING PROTEIN 5"/>
    <property type="match status" value="1"/>
</dbReference>
<keyword evidence="2" id="KW-0677">Repeat</keyword>
<feature type="region of interest" description="Disordered" evidence="3">
    <location>
        <begin position="323"/>
        <end position="372"/>
    </location>
</feature>
<dbReference type="Pfam" id="PF24681">
    <property type="entry name" value="Kelch_KLHDC2_KLHL20_DRC7"/>
    <property type="match status" value="1"/>
</dbReference>
<evidence type="ECO:0000313" key="4">
    <source>
        <dbReference type="EMBL" id="GAX84183.1"/>
    </source>
</evidence>
<dbReference type="Proteomes" id="UP000232323">
    <property type="component" value="Unassembled WGS sequence"/>
</dbReference>
<organism evidence="4 5">
    <name type="scientific">Chlamydomonas eustigma</name>
    <dbReference type="NCBI Taxonomy" id="1157962"/>
    <lineage>
        <taxon>Eukaryota</taxon>
        <taxon>Viridiplantae</taxon>
        <taxon>Chlorophyta</taxon>
        <taxon>core chlorophytes</taxon>
        <taxon>Chlorophyceae</taxon>
        <taxon>CS clade</taxon>
        <taxon>Chlamydomonadales</taxon>
        <taxon>Chlamydomonadaceae</taxon>
        <taxon>Chlamydomonas</taxon>
    </lineage>
</organism>
<comment type="caution">
    <text evidence="4">The sequence shown here is derived from an EMBL/GenBank/DDBJ whole genome shotgun (WGS) entry which is preliminary data.</text>
</comment>
<keyword evidence="1" id="KW-0880">Kelch repeat</keyword>
<feature type="compositionally biased region" description="Low complexity" evidence="3">
    <location>
        <begin position="516"/>
        <end position="548"/>
    </location>
</feature>
<keyword evidence="5" id="KW-1185">Reference proteome</keyword>
<dbReference type="Gene3D" id="2.120.10.80">
    <property type="entry name" value="Kelch-type beta propeller"/>
    <property type="match status" value="2"/>
</dbReference>
<dbReference type="OrthoDB" id="10251809at2759"/>
<dbReference type="AlphaFoldDB" id="A0A250XMD1"/>
<dbReference type="InterPro" id="IPR015915">
    <property type="entry name" value="Kelch-typ_b-propeller"/>
</dbReference>
<sequence>MQWFPFPNNNTDEYHLCRFGHIAVRIDARNEWGTELIVVFGGVVSTSRNSTASTDDQHAAIAEVIVLNIETNSWFRPSISVNALYPEARAFHCAASLGNKIYVFGGHVLQHDTANKRRRTFFSDIWCLNTETWQWTRNWVLVQHEGPCKRDMATLTHVGGNQLLLIGGRNEAGRAMGDMWLFDVEKSKWTPCKIPGPAPIPRKMHAAVFVGAGCLILLGGERDVGALDDLWSLKGLDGSEPLRWTQIHLKPCPPARFGHAIALNSDSHAIMMFGGCLDSASGSFFALTRSYVQTNESWSLDLASFSWTRVGNMSLPRSENLHASDAAVSSTPPRPSGSELDSLLPSPGSSHTPHHHSGSSSSSRTSGGSPLIPLPRMCHTLTAVSGGRTLMVGGRRKEGVCQDGCWWLSSSSALASSPTDEYPAAQAEPDQGLVLCSQGQEEVPRYNYQDASPGFLLTLPTTGDSTAIDTPSEKVPTEAETSSDGQAIVTSKAVVPTAAVSKPMMSSMLMSLFNAPASSTSTSSSATHVPSTVPSAASSSATNSTSTSMYTPHLSPASSLMLRHVPPATDAANTAVSASTSAQHENATTTLTTISSSALHAVALDESNSPAPVPCAVLSGSKLTTLPTVQMFLDNIRQRVQAAEMTGAANGQWPSPAHQYHHQQQQQMELHASLPSGSSEHKVNNYVCRDTSTACQIGTMSPAAVHLVHPSCSAEHYNAVTHLSTVQSSAAASAVSTYAVDISAGLTLVEAATVNKTRTQLSAMLQPAGSAAPAVATSVSPAAAAAISMSATSPGHGLLNSPASSNEAADRARQGLLILGRQLLQAGDEDVKNVGAGRRQADNKMSGIITSSQDEIGEEKMYINAARRYLRAFTAEDLPLGLLQLVLDDFYALRAWRQRSFAAAALESLFTTKNLDCSPAGCHHEAAGLQGGFERSSNIIDTTSTLTHDGHDDHTLFGGPRSVPSPLPGLSPRLPLAVGSARTVVQDLLLGLIDLSCGSSTSHFSRLACSADSVRMMEVPLLLQEYRAAVATIVA</sequence>
<dbReference type="SUPFAM" id="SSF117281">
    <property type="entry name" value="Kelch motif"/>
    <property type="match status" value="1"/>
</dbReference>
<gene>
    <name evidence="4" type="ORF">CEUSTIGMA_g11606.t1</name>
</gene>